<comment type="caution">
    <text evidence="1">The sequence shown here is derived from an EMBL/GenBank/DDBJ whole genome shotgun (WGS) entry which is preliminary data.</text>
</comment>
<reference evidence="1" key="1">
    <citation type="submission" date="2022-08" db="EMBL/GenBank/DDBJ databases">
        <authorList>
            <person name="Gutierrez-Valencia J."/>
        </authorList>
    </citation>
    <scope>NUCLEOTIDE SEQUENCE</scope>
</reference>
<protein>
    <submittedName>
        <fullName evidence="1">Uncharacterized protein</fullName>
    </submittedName>
</protein>
<dbReference type="Proteomes" id="UP001154282">
    <property type="component" value="Unassembled WGS sequence"/>
</dbReference>
<proteinExistence type="predicted"/>
<dbReference type="AlphaFoldDB" id="A0AAV0GQC2"/>
<evidence type="ECO:0000313" key="1">
    <source>
        <dbReference type="EMBL" id="CAI0375121.1"/>
    </source>
</evidence>
<organism evidence="1 2">
    <name type="scientific">Linum tenue</name>
    <dbReference type="NCBI Taxonomy" id="586396"/>
    <lineage>
        <taxon>Eukaryota</taxon>
        <taxon>Viridiplantae</taxon>
        <taxon>Streptophyta</taxon>
        <taxon>Embryophyta</taxon>
        <taxon>Tracheophyta</taxon>
        <taxon>Spermatophyta</taxon>
        <taxon>Magnoliopsida</taxon>
        <taxon>eudicotyledons</taxon>
        <taxon>Gunneridae</taxon>
        <taxon>Pentapetalae</taxon>
        <taxon>rosids</taxon>
        <taxon>fabids</taxon>
        <taxon>Malpighiales</taxon>
        <taxon>Linaceae</taxon>
        <taxon>Linum</taxon>
    </lineage>
</organism>
<dbReference type="EMBL" id="CAMGYJ010000002">
    <property type="protein sequence ID" value="CAI0375121.1"/>
    <property type="molecule type" value="Genomic_DNA"/>
</dbReference>
<name>A0AAV0GQC2_9ROSI</name>
<sequence>MQRKLILVAIMAVRFSSYS</sequence>
<gene>
    <name evidence="1" type="ORF">LITE_LOCUS470</name>
</gene>
<accession>A0AAV0GQC2</accession>
<evidence type="ECO:0000313" key="2">
    <source>
        <dbReference type="Proteomes" id="UP001154282"/>
    </source>
</evidence>
<keyword evidence="2" id="KW-1185">Reference proteome</keyword>